<feature type="domain" description="Disease resistance R13L4/SHOC-2-like LRR" evidence="2">
    <location>
        <begin position="2"/>
        <end position="194"/>
    </location>
</feature>
<dbReference type="Proteomes" id="UP000075243">
    <property type="component" value="Chromosome 6"/>
</dbReference>
<sequence>MEKLPNNITKLSKLQTLKLFCCYSLEELPKDFRKLHQLKHLDMEGCLSLTLMPQQMSELTSLQTLSAFVANKNDPMGGLEELLKLNELRRHLEILYLDRVKLFDESKINELLEGRQIRVQDLTLRWDPKIGQGESEHHLLPYCLMSHFELQVLILVGYRGPDLSSWFNSTSIQFEHLVKLSLQDCQCKYISQEDALPRQLKTLELIRLDSLECVAQNCDKDAAFYKTLMDLTVSDCPKLNSWWQEEKDVSDSHSSPRFQNYMSITALS</sequence>
<evidence type="ECO:0000259" key="2">
    <source>
        <dbReference type="Pfam" id="PF23598"/>
    </source>
</evidence>
<dbReference type="InterPro" id="IPR032675">
    <property type="entry name" value="LRR_dom_sf"/>
</dbReference>
<accession>A0A151THD0</accession>
<dbReference type="AlphaFoldDB" id="A0A151THD0"/>
<dbReference type="EMBL" id="CM003608">
    <property type="protein sequence ID" value="KYP66442.1"/>
    <property type="molecule type" value="Genomic_DNA"/>
</dbReference>
<dbReference type="STRING" id="3821.A0A151THD0"/>
<dbReference type="InterPro" id="IPR055414">
    <property type="entry name" value="LRR_R13L4/SHOC2-like"/>
</dbReference>
<dbReference type="Gramene" id="C.cajan_12359.t">
    <property type="protein sequence ID" value="C.cajan_12359.t.cds1"/>
    <property type="gene ID" value="C.cajan_12359"/>
</dbReference>
<evidence type="ECO:0000313" key="3">
    <source>
        <dbReference type="EMBL" id="KYP66442.1"/>
    </source>
</evidence>
<keyword evidence="4" id="KW-1185">Reference proteome</keyword>
<dbReference type="PANTHER" id="PTHR47186">
    <property type="entry name" value="LEUCINE-RICH REPEAT-CONTAINING PROTEIN 57"/>
    <property type="match status" value="1"/>
</dbReference>
<dbReference type="Gene3D" id="3.80.10.10">
    <property type="entry name" value="Ribonuclease Inhibitor"/>
    <property type="match status" value="1"/>
</dbReference>
<evidence type="ECO:0000313" key="4">
    <source>
        <dbReference type="Proteomes" id="UP000075243"/>
    </source>
</evidence>
<keyword evidence="1" id="KW-0677">Repeat</keyword>
<proteinExistence type="predicted"/>
<name>A0A151THD0_CAJCA</name>
<dbReference type="PANTHER" id="PTHR47186:SF13">
    <property type="entry name" value="DISEASE RESISTANCE PROTEIN RGA3"/>
    <property type="match status" value="1"/>
</dbReference>
<dbReference type="SUPFAM" id="SSF52058">
    <property type="entry name" value="L domain-like"/>
    <property type="match status" value="1"/>
</dbReference>
<evidence type="ECO:0000256" key="1">
    <source>
        <dbReference type="ARBA" id="ARBA00022737"/>
    </source>
</evidence>
<organism evidence="3 4">
    <name type="scientific">Cajanus cajan</name>
    <name type="common">Pigeon pea</name>
    <name type="synonym">Cajanus indicus</name>
    <dbReference type="NCBI Taxonomy" id="3821"/>
    <lineage>
        <taxon>Eukaryota</taxon>
        <taxon>Viridiplantae</taxon>
        <taxon>Streptophyta</taxon>
        <taxon>Embryophyta</taxon>
        <taxon>Tracheophyta</taxon>
        <taxon>Spermatophyta</taxon>
        <taxon>Magnoliopsida</taxon>
        <taxon>eudicotyledons</taxon>
        <taxon>Gunneridae</taxon>
        <taxon>Pentapetalae</taxon>
        <taxon>rosids</taxon>
        <taxon>fabids</taxon>
        <taxon>Fabales</taxon>
        <taxon>Fabaceae</taxon>
        <taxon>Papilionoideae</taxon>
        <taxon>50 kb inversion clade</taxon>
        <taxon>NPAAA clade</taxon>
        <taxon>indigoferoid/millettioid clade</taxon>
        <taxon>Phaseoleae</taxon>
        <taxon>Cajanus</taxon>
    </lineage>
</organism>
<reference evidence="3 4" key="1">
    <citation type="journal article" date="2012" name="Nat. Biotechnol.">
        <title>Draft genome sequence of pigeonpea (Cajanus cajan), an orphan legume crop of resource-poor farmers.</title>
        <authorList>
            <person name="Varshney R.K."/>
            <person name="Chen W."/>
            <person name="Li Y."/>
            <person name="Bharti A.K."/>
            <person name="Saxena R.K."/>
            <person name="Schlueter J.A."/>
            <person name="Donoghue M.T."/>
            <person name="Azam S."/>
            <person name="Fan G."/>
            <person name="Whaley A.M."/>
            <person name="Farmer A.D."/>
            <person name="Sheridan J."/>
            <person name="Iwata A."/>
            <person name="Tuteja R."/>
            <person name="Penmetsa R.V."/>
            <person name="Wu W."/>
            <person name="Upadhyaya H.D."/>
            <person name="Yang S.P."/>
            <person name="Shah T."/>
            <person name="Saxena K.B."/>
            <person name="Michael T."/>
            <person name="McCombie W.R."/>
            <person name="Yang B."/>
            <person name="Zhang G."/>
            <person name="Yang H."/>
            <person name="Wang J."/>
            <person name="Spillane C."/>
            <person name="Cook D.R."/>
            <person name="May G.D."/>
            <person name="Xu X."/>
            <person name="Jackson S.A."/>
        </authorList>
    </citation>
    <scope>NUCLEOTIDE SEQUENCE [LARGE SCALE GENOMIC DNA]</scope>
    <source>
        <strain evidence="4">cv. Asha</strain>
    </source>
</reference>
<dbReference type="Pfam" id="PF23598">
    <property type="entry name" value="LRR_14"/>
    <property type="match status" value="1"/>
</dbReference>
<gene>
    <name evidence="3" type="ORF">KK1_012736</name>
</gene>
<protein>
    <submittedName>
        <fullName evidence="3">Disease resistance RPP13-like protein 1</fullName>
    </submittedName>
</protein>